<evidence type="ECO:0000313" key="2">
    <source>
        <dbReference type="Proteomes" id="UP000299102"/>
    </source>
</evidence>
<name>A0A4C1YKJ6_EUMVA</name>
<reference evidence="1 2" key="1">
    <citation type="journal article" date="2019" name="Commun. Biol.">
        <title>The bagworm genome reveals a unique fibroin gene that provides high tensile strength.</title>
        <authorList>
            <person name="Kono N."/>
            <person name="Nakamura H."/>
            <person name="Ohtoshi R."/>
            <person name="Tomita M."/>
            <person name="Numata K."/>
            <person name="Arakawa K."/>
        </authorList>
    </citation>
    <scope>NUCLEOTIDE SEQUENCE [LARGE SCALE GENOMIC DNA]</scope>
</reference>
<gene>
    <name evidence="1" type="ORF">EVAR_60874_1</name>
</gene>
<sequence>MTQFPFQHRHKHRIRSTPLTDVDHHLHYGLEERTVIIHQHRCFCGAFFKQRERSILLRLSVSFLGYDPFNEMYDSWFERGCLMAPTDRASHGDLILMEIVISDITEIDTRTLSNIPQNV</sequence>
<dbReference type="AlphaFoldDB" id="A0A4C1YKJ6"/>
<comment type="caution">
    <text evidence="1">The sequence shown here is derived from an EMBL/GenBank/DDBJ whole genome shotgun (WGS) entry which is preliminary data.</text>
</comment>
<dbReference type="EMBL" id="BGZK01001230">
    <property type="protein sequence ID" value="GBP74947.1"/>
    <property type="molecule type" value="Genomic_DNA"/>
</dbReference>
<organism evidence="1 2">
    <name type="scientific">Eumeta variegata</name>
    <name type="common">Bagworm moth</name>
    <name type="synonym">Eumeta japonica</name>
    <dbReference type="NCBI Taxonomy" id="151549"/>
    <lineage>
        <taxon>Eukaryota</taxon>
        <taxon>Metazoa</taxon>
        <taxon>Ecdysozoa</taxon>
        <taxon>Arthropoda</taxon>
        <taxon>Hexapoda</taxon>
        <taxon>Insecta</taxon>
        <taxon>Pterygota</taxon>
        <taxon>Neoptera</taxon>
        <taxon>Endopterygota</taxon>
        <taxon>Lepidoptera</taxon>
        <taxon>Glossata</taxon>
        <taxon>Ditrysia</taxon>
        <taxon>Tineoidea</taxon>
        <taxon>Psychidae</taxon>
        <taxon>Oiketicinae</taxon>
        <taxon>Eumeta</taxon>
    </lineage>
</organism>
<accession>A0A4C1YKJ6</accession>
<dbReference type="Proteomes" id="UP000299102">
    <property type="component" value="Unassembled WGS sequence"/>
</dbReference>
<protein>
    <submittedName>
        <fullName evidence="1">Uncharacterized protein</fullName>
    </submittedName>
</protein>
<evidence type="ECO:0000313" key="1">
    <source>
        <dbReference type="EMBL" id="GBP74947.1"/>
    </source>
</evidence>
<keyword evidence="2" id="KW-1185">Reference proteome</keyword>
<proteinExistence type="predicted"/>